<dbReference type="AlphaFoldDB" id="A0AB39TSK8"/>
<protein>
    <recommendedName>
        <fullName evidence="2">DsrE family protein</fullName>
    </recommendedName>
</protein>
<name>A0AB39TSK8_9ACTN</name>
<dbReference type="SUPFAM" id="SSF75169">
    <property type="entry name" value="DsrEFH-like"/>
    <property type="match status" value="1"/>
</dbReference>
<dbReference type="Gene3D" id="3.40.1260.10">
    <property type="entry name" value="DsrEFH-like"/>
    <property type="match status" value="1"/>
</dbReference>
<dbReference type="EMBL" id="CP163445">
    <property type="protein sequence ID" value="XDQ82213.1"/>
    <property type="molecule type" value="Genomic_DNA"/>
</dbReference>
<proteinExistence type="predicted"/>
<evidence type="ECO:0000313" key="1">
    <source>
        <dbReference type="EMBL" id="XDQ82213.1"/>
    </source>
</evidence>
<dbReference type="RefSeq" id="WP_045702215.1">
    <property type="nucleotide sequence ID" value="NZ_CP163445.1"/>
</dbReference>
<gene>
    <name evidence="1" type="ORF">AB2U05_28930</name>
</gene>
<sequence length="119" mass="12837">MTNDDWAARPAGEPWFLLIESQGHCAPQEAGFRRDAVAQARAGRPVVMFLVQDAVALAFPGSDAELDVFQEAGGLLAADGFSLTQRGLEQNTLRDGVKVTGMDEVASWVLDPDANVVWH</sequence>
<organism evidence="1">
    <name type="scientific">Streptomyces sp. Y1</name>
    <dbReference type="NCBI Taxonomy" id="3238634"/>
    <lineage>
        <taxon>Bacteria</taxon>
        <taxon>Bacillati</taxon>
        <taxon>Actinomycetota</taxon>
        <taxon>Actinomycetes</taxon>
        <taxon>Kitasatosporales</taxon>
        <taxon>Streptomycetaceae</taxon>
        <taxon>Streptomyces</taxon>
    </lineage>
</organism>
<reference evidence="1" key="1">
    <citation type="submission" date="2024-07" db="EMBL/GenBank/DDBJ databases">
        <authorList>
            <person name="Yu S.T."/>
        </authorList>
    </citation>
    <scope>NUCLEOTIDE SEQUENCE</scope>
    <source>
        <strain evidence="1">Y1</strain>
    </source>
</reference>
<evidence type="ECO:0008006" key="2">
    <source>
        <dbReference type="Google" id="ProtNLM"/>
    </source>
</evidence>
<dbReference type="InterPro" id="IPR027396">
    <property type="entry name" value="DsrEFH-like"/>
</dbReference>
<accession>A0AB39TSK8</accession>